<dbReference type="SMART" id="SM00093">
    <property type="entry name" value="SERPIN"/>
    <property type="match status" value="1"/>
</dbReference>
<dbReference type="Gene3D" id="2.30.39.10">
    <property type="entry name" value="Alpha-1-antitrypsin, domain 1"/>
    <property type="match status" value="1"/>
</dbReference>
<comment type="similarity">
    <text evidence="1 4">Belongs to the serpin family.</text>
</comment>
<proteinExistence type="inferred from homology"/>
<dbReference type="InterPro" id="IPR023796">
    <property type="entry name" value="Serpin_dom"/>
</dbReference>
<accession>A0A1E1WWH8</accession>
<evidence type="ECO:0000256" key="5">
    <source>
        <dbReference type="SAM" id="SignalP"/>
    </source>
</evidence>
<evidence type="ECO:0000256" key="2">
    <source>
        <dbReference type="ARBA" id="ARBA00022690"/>
    </source>
</evidence>
<organism evidence="7">
    <name type="scientific">Tityus obscurus</name>
    <name type="common">Amazonian scorpion</name>
    <name type="synonym">Tityus cambridgei</name>
    <dbReference type="NCBI Taxonomy" id="1221240"/>
    <lineage>
        <taxon>Eukaryota</taxon>
        <taxon>Metazoa</taxon>
        <taxon>Ecdysozoa</taxon>
        <taxon>Arthropoda</taxon>
        <taxon>Chelicerata</taxon>
        <taxon>Arachnida</taxon>
        <taxon>Scorpiones</taxon>
        <taxon>Buthida</taxon>
        <taxon>Buthoidea</taxon>
        <taxon>Buthidae</taxon>
        <taxon>Tityus</taxon>
    </lineage>
</organism>
<name>A0A1E1WWH8_TITOB</name>
<dbReference type="PANTHER" id="PTHR11461:SF211">
    <property type="entry name" value="GH10112P-RELATED"/>
    <property type="match status" value="1"/>
</dbReference>
<reference evidence="7" key="1">
    <citation type="submission" date="2015-08" db="EMBL/GenBank/DDBJ databases">
        <title>Proteomic endorsed transcriptomic profile of the venom gland from Tityus obscurus.</title>
        <authorList>
            <person name="Oliveira U.C."/>
            <person name="Nishiyama M.Y.Jr."/>
            <person name="Santos M.B."/>
            <person name="Silva A.P."/>
            <person name="Chalkidis H.M."/>
            <person name="Imberg A.S."/>
            <person name="Candido D.M."/>
            <person name="Yamanouye N."/>
            <person name="Dorce V.A."/>
            <person name="Junqueira-de-Azevedo I.L."/>
        </authorList>
    </citation>
    <scope>NUCLEOTIDE SEQUENCE</scope>
    <source>
        <tissue evidence="7">Telson</tissue>
    </source>
</reference>
<feature type="chain" id="PRO_5009115869" evidence="5">
    <location>
        <begin position="21"/>
        <end position="397"/>
    </location>
</feature>
<evidence type="ECO:0000256" key="3">
    <source>
        <dbReference type="ARBA" id="ARBA00022900"/>
    </source>
</evidence>
<dbReference type="InterPro" id="IPR042178">
    <property type="entry name" value="Serpin_sf_1"/>
</dbReference>
<protein>
    <submittedName>
        <fullName evidence="7">Putative serpin-like protein ase inhibitor</fullName>
    </submittedName>
</protein>
<sequence length="397" mass="44697">MFGLKLLSLIFSVIIIEAVAETDLKQLAKANNDVGLALLKTFPPEQNAFFSPVSIYTALGMAYGAARGETAQQMRDALEYEKAGLTNENVHQSFRSLLQLLSEGSDEYRLEIANAILSQIGLDLRPEYKDMLQNMYKALHKEINFAGNSVQAVSEVNNWVKQKTNGKISKLLDELSPRTRMILLNAIYFKGTWKKTFNANSTKDEPFFNNGINEISVPMMKITEVFPYASFSDEGFHALELPYKGEEISMVILLPERRDGLQQLVNEINASKLQSIISELYPIKVNVKLPKFKMEDSKELKENLISLGMKDAFNGRADFSGISGKPDLYISDVLHKAVIEVNEEGSEAAAVTAVIFLLKASFPIDRTPEFNVDRPFLFFIRDRRTDMILFGGRVNRL</sequence>
<dbReference type="Pfam" id="PF00079">
    <property type="entry name" value="Serpin"/>
    <property type="match status" value="1"/>
</dbReference>
<dbReference type="GO" id="GO:0005615">
    <property type="term" value="C:extracellular space"/>
    <property type="evidence" value="ECO:0007669"/>
    <property type="project" value="InterPro"/>
</dbReference>
<dbReference type="PROSITE" id="PS00284">
    <property type="entry name" value="SERPIN"/>
    <property type="match status" value="1"/>
</dbReference>
<dbReference type="InterPro" id="IPR000215">
    <property type="entry name" value="Serpin_fam"/>
</dbReference>
<keyword evidence="2" id="KW-0646">Protease inhibitor</keyword>
<dbReference type="InterPro" id="IPR023795">
    <property type="entry name" value="Serpin_CS"/>
</dbReference>
<keyword evidence="3" id="KW-0722">Serine protease inhibitor</keyword>
<dbReference type="PANTHER" id="PTHR11461">
    <property type="entry name" value="SERINE PROTEASE INHIBITOR, SERPIN"/>
    <property type="match status" value="1"/>
</dbReference>
<evidence type="ECO:0000256" key="4">
    <source>
        <dbReference type="RuleBase" id="RU000411"/>
    </source>
</evidence>
<dbReference type="CDD" id="cd19577">
    <property type="entry name" value="serpinJ_IRS-2-like"/>
    <property type="match status" value="1"/>
</dbReference>
<dbReference type="GO" id="GO:0004867">
    <property type="term" value="F:serine-type endopeptidase inhibitor activity"/>
    <property type="evidence" value="ECO:0007669"/>
    <property type="project" value="UniProtKB-KW"/>
</dbReference>
<dbReference type="FunFam" id="3.30.497.10:FF:000001">
    <property type="entry name" value="Serine protease inhibitor"/>
    <property type="match status" value="1"/>
</dbReference>
<dbReference type="SUPFAM" id="SSF56574">
    <property type="entry name" value="Serpins"/>
    <property type="match status" value="1"/>
</dbReference>
<feature type="domain" description="Serpin" evidence="6">
    <location>
        <begin position="32"/>
        <end position="397"/>
    </location>
</feature>
<evidence type="ECO:0000313" key="7">
    <source>
        <dbReference type="EMBL" id="JAT91131.1"/>
    </source>
</evidence>
<evidence type="ECO:0000256" key="1">
    <source>
        <dbReference type="ARBA" id="ARBA00009500"/>
    </source>
</evidence>
<dbReference type="InterPro" id="IPR042185">
    <property type="entry name" value="Serpin_sf_2"/>
</dbReference>
<dbReference type="EMBL" id="GEMQ01000058">
    <property type="protein sequence ID" value="JAT91131.1"/>
    <property type="molecule type" value="Transcribed_RNA"/>
</dbReference>
<dbReference type="Gene3D" id="3.30.497.10">
    <property type="entry name" value="Antithrombin, subunit I, domain 2"/>
    <property type="match status" value="1"/>
</dbReference>
<evidence type="ECO:0000259" key="6">
    <source>
        <dbReference type="SMART" id="SM00093"/>
    </source>
</evidence>
<keyword evidence="5" id="KW-0732">Signal</keyword>
<feature type="signal peptide" evidence="5">
    <location>
        <begin position="1"/>
        <end position="20"/>
    </location>
</feature>
<dbReference type="InterPro" id="IPR036186">
    <property type="entry name" value="Serpin_sf"/>
</dbReference>
<dbReference type="AlphaFoldDB" id="A0A1E1WWH8"/>